<evidence type="ECO:0000256" key="1">
    <source>
        <dbReference type="SAM" id="MobiDB-lite"/>
    </source>
</evidence>
<sequence>MQNSNKQDDQYDQDQIDREYDDGLTDEQREQERKAQIQRRIKARNQFRSPWFILGIIAILFIVIYPRCSYKDNVRKDMERKAQKQAELQKSQPQQKEQISDEQQGMVPKF</sequence>
<reference evidence="3 4" key="1">
    <citation type="submission" date="2019-09" db="EMBL/GenBank/DDBJ databases">
        <title>Non-baumannii Acinetobacter spp. carrying blaNDM-1 isolated in China.</title>
        <authorList>
            <person name="Cui C."/>
            <person name="Chen C."/>
            <person name="Sun J."/>
            <person name="Liu Y."/>
        </authorList>
    </citation>
    <scope>NUCLEOTIDE SEQUENCE [LARGE SCALE GENOMIC DNA]</scope>
    <source>
        <strain evidence="3 4">B18</strain>
        <plasmid evidence="4">pb18-1</plasmid>
    </source>
</reference>
<accession>A0A6C0Y6G9</accession>
<keyword evidence="2" id="KW-1133">Transmembrane helix</keyword>
<protein>
    <submittedName>
        <fullName evidence="3">Uncharacterized protein</fullName>
    </submittedName>
</protein>
<name>A0A6C0Y6G9_9GAMM</name>
<evidence type="ECO:0000313" key="3">
    <source>
        <dbReference type="EMBL" id="QIC71831.1"/>
    </source>
</evidence>
<feature type="region of interest" description="Disordered" evidence="1">
    <location>
        <begin position="1"/>
        <end position="33"/>
    </location>
</feature>
<evidence type="ECO:0000313" key="4">
    <source>
        <dbReference type="Proteomes" id="UP000503440"/>
    </source>
</evidence>
<keyword evidence="2" id="KW-0812">Transmembrane</keyword>
<dbReference type="AlphaFoldDB" id="A0A6C0Y6G9"/>
<gene>
    <name evidence="3" type="ORF">FSC09_15690</name>
</gene>
<keyword evidence="3" id="KW-0614">Plasmid</keyword>
<evidence type="ECO:0000256" key="2">
    <source>
        <dbReference type="SAM" id="Phobius"/>
    </source>
</evidence>
<dbReference type="RefSeq" id="WP_163146490.1">
    <property type="nucleotide sequence ID" value="NZ_CP044456.1"/>
</dbReference>
<feature type="transmembrane region" description="Helical" evidence="2">
    <location>
        <begin position="49"/>
        <end position="66"/>
    </location>
</feature>
<feature type="compositionally biased region" description="Acidic residues" evidence="1">
    <location>
        <begin position="10"/>
        <end position="25"/>
    </location>
</feature>
<geneLocation type="plasmid" evidence="4">
    <name>pb18-1</name>
</geneLocation>
<proteinExistence type="predicted"/>
<organism evidence="3 4">
    <name type="scientific">Acinetobacter indicus</name>
    <dbReference type="NCBI Taxonomy" id="756892"/>
    <lineage>
        <taxon>Bacteria</taxon>
        <taxon>Pseudomonadati</taxon>
        <taxon>Pseudomonadota</taxon>
        <taxon>Gammaproteobacteria</taxon>
        <taxon>Moraxellales</taxon>
        <taxon>Moraxellaceae</taxon>
        <taxon>Acinetobacter</taxon>
    </lineage>
</organism>
<keyword evidence="2" id="KW-0472">Membrane</keyword>
<dbReference type="EMBL" id="CP044456">
    <property type="protein sequence ID" value="QIC71831.1"/>
    <property type="molecule type" value="Genomic_DNA"/>
</dbReference>
<dbReference type="Proteomes" id="UP000503440">
    <property type="component" value="Plasmid pB18-1"/>
</dbReference>
<feature type="region of interest" description="Disordered" evidence="1">
    <location>
        <begin position="78"/>
        <end position="110"/>
    </location>
</feature>
<feature type="compositionally biased region" description="Polar residues" evidence="1">
    <location>
        <begin position="86"/>
        <end position="103"/>
    </location>
</feature>